<feature type="region of interest" description="Disordered" evidence="1">
    <location>
        <begin position="431"/>
        <end position="468"/>
    </location>
</feature>
<feature type="region of interest" description="Disordered" evidence="1">
    <location>
        <begin position="583"/>
        <end position="1015"/>
    </location>
</feature>
<accession>A0A9P7QNK3</accession>
<comment type="caution">
    <text evidence="2">The sequence shown here is derived from an EMBL/GenBank/DDBJ whole genome shotgun (WGS) entry which is preliminary data.</text>
</comment>
<dbReference type="AlphaFoldDB" id="A0A9P7QNK3"/>
<organism evidence="2 3">
    <name type="scientific">Claviceps aff. purpurea</name>
    <dbReference type="NCBI Taxonomy" id="1967640"/>
    <lineage>
        <taxon>Eukaryota</taxon>
        <taxon>Fungi</taxon>
        <taxon>Dikarya</taxon>
        <taxon>Ascomycota</taxon>
        <taxon>Pezizomycotina</taxon>
        <taxon>Sordariomycetes</taxon>
        <taxon>Hypocreomycetidae</taxon>
        <taxon>Hypocreales</taxon>
        <taxon>Clavicipitaceae</taxon>
        <taxon>Claviceps</taxon>
    </lineage>
</organism>
<feature type="compositionally biased region" description="Polar residues" evidence="1">
    <location>
        <begin position="690"/>
        <end position="699"/>
    </location>
</feature>
<name>A0A9P7QNK3_9HYPO</name>
<feature type="compositionally biased region" description="Polar residues" evidence="1">
    <location>
        <begin position="863"/>
        <end position="889"/>
    </location>
</feature>
<feature type="region of interest" description="Disordered" evidence="1">
    <location>
        <begin position="110"/>
        <end position="203"/>
    </location>
</feature>
<feature type="region of interest" description="Disordered" evidence="1">
    <location>
        <begin position="68"/>
        <end position="90"/>
    </location>
</feature>
<feature type="compositionally biased region" description="Polar residues" evidence="1">
    <location>
        <begin position="159"/>
        <end position="172"/>
    </location>
</feature>
<evidence type="ECO:0000313" key="2">
    <source>
        <dbReference type="EMBL" id="KAG6301317.1"/>
    </source>
</evidence>
<proteinExistence type="predicted"/>
<feature type="compositionally biased region" description="Low complexity" evidence="1">
    <location>
        <begin position="954"/>
        <end position="963"/>
    </location>
</feature>
<dbReference type="EMBL" id="SRRH01000046">
    <property type="protein sequence ID" value="KAG6301317.1"/>
    <property type="molecule type" value="Genomic_DNA"/>
</dbReference>
<evidence type="ECO:0000256" key="1">
    <source>
        <dbReference type="SAM" id="MobiDB-lite"/>
    </source>
</evidence>
<evidence type="ECO:0000313" key="3">
    <source>
        <dbReference type="Proteomes" id="UP000707071"/>
    </source>
</evidence>
<protein>
    <submittedName>
        <fullName evidence="2">Uncharacterized protein</fullName>
    </submittedName>
</protein>
<feature type="compositionally biased region" description="Acidic residues" evidence="1">
    <location>
        <begin position="189"/>
        <end position="203"/>
    </location>
</feature>
<feature type="compositionally biased region" description="Low complexity" evidence="1">
    <location>
        <begin position="719"/>
        <end position="733"/>
    </location>
</feature>
<reference evidence="2 3" key="1">
    <citation type="journal article" date="2020" name="bioRxiv">
        <title>Whole genome comparisons of ergot fungi reveals the divergence and evolution of species within the genus Claviceps are the result of varying mechanisms driving genome evolution and host range expansion.</title>
        <authorList>
            <person name="Wyka S.A."/>
            <person name="Mondo S.J."/>
            <person name="Liu M."/>
            <person name="Dettman J."/>
            <person name="Nalam V."/>
            <person name="Broders K.D."/>
        </authorList>
    </citation>
    <scope>NUCLEOTIDE SEQUENCE [LARGE SCALE GENOMIC DNA]</scope>
    <source>
        <strain evidence="2 3">Clav52</strain>
    </source>
</reference>
<feature type="compositionally biased region" description="Low complexity" evidence="1">
    <location>
        <begin position="978"/>
        <end position="993"/>
    </location>
</feature>
<gene>
    <name evidence="2" type="ORF">E4U09_005458</name>
</gene>
<keyword evidence="3" id="KW-1185">Reference proteome</keyword>
<dbReference type="Proteomes" id="UP000707071">
    <property type="component" value="Unassembled WGS sequence"/>
</dbReference>
<feature type="compositionally biased region" description="Low complexity" evidence="1">
    <location>
        <begin position="916"/>
        <end position="925"/>
    </location>
</feature>
<feature type="compositionally biased region" description="Polar residues" evidence="1">
    <location>
        <begin position="646"/>
        <end position="655"/>
    </location>
</feature>
<sequence length="1035" mass="112255">MSLSSSSRQIDQAQLGRRFAIIPKDQLQILDQDGAWAVDPSDRRGVPLLPIEILQDITSRHLMKLKPVKKTTDRISSTTKDVLSKDHHSRLHVEGNDEDAVGHDHFDEVRSQEQQENDEGSLISGWSASPIRDHFQSPTSAPEAPNFHTQVPDAMPQVDQRTADLSETQTATPIPAVRQSLRLTGIMGGEEDDDDDDDDDDVEMEVDLPGVRESSQARVNLESARMQMMASTPAAPVVTQITSNDTPTCAQPDQRIIPGTVLKKPSPVQHEKGLKRRCHRRMRPIQFEEDTPVKCLEPFSVGRLPTTSRLNEEGSSMFTSSSSLIPATCATMSTQNSVVGRIAASQIPATGNASPLNAIATARAACASIFTQDLAAGNAAATQISATGQALPPSAAQKSDNAVSLQKAACASISTHNSGADNTAATQIPATNRAASPSPPQQVHDAAPTQRPSAENLPAVEPVPSPPPKDMYSLFTSTYLSYTTTHAGTLKNFIKALLCLEYLQSERGLHEFLYDDFIRAFSSAYLQYVRNAGPGQEALPAVEWFNLRGGQPEFSRMIITKESVNAALEEFPEEVALARQYIRGGGPQQQTRPSREPRRSDKGESMDIDRTTSPTRETSAASASGAQSNQAKSGRSPSVKKRQTRESSAPRTQATPAERSRSPSVNTDPKRDTSAPGPLTRQAYHARSPSVDTRQTRPTSAAEPQKRQAKRARSPSVDTSPTRQSSTSRPQTRQAKRARSQSVDTNPARQTLAAGPQIKQAKRARSPSISTRKTSAQGLRAQETKRVRKTRPTWAPRIQAKPAERARSPSVNTNPTRKSSAPGTPTKQAERARIPSNKNATRQSWAPGTQAKQAERARIPPNKNATRQSWAPGTQARQATSDFIPSVSVSRLGPKKSTIPPSTSASRLGPNAPKRSTIPSSTSTSRLGPDADKQSPIPPSTSASRLGPNAPKRSTIPPSTSTSRLEPDANKQSPIPPSTSSSRPSNPSTASNNHPWAMRMIKKKSMKPTPKVEKGKKDEVYELGEEIRSLYRTFH</sequence>
<feature type="compositionally biased region" description="Basic and acidic residues" evidence="1">
    <location>
        <begin position="593"/>
        <end position="610"/>
    </location>
</feature>
<feature type="compositionally biased region" description="Polar residues" evidence="1">
    <location>
        <begin position="740"/>
        <end position="749"/>
    </location>
</feature>
<feature type="compositionally biased region" description="Low complexity" evidence="1">
    <location>
        <begin position="619"/>
        <end position="634"/>
    </location>
</feature>
<feature type="compositionally biased region" description="Polar residues" evidence="1">
    <location>
        <begin position="767"/>
        <end position="777"/>
    </location>
</feature>
<feature type="compositionally biased region" description="Polar residues" evidence="1">
    <location>
        <begin position="809"/>
        <end position="827"/>
    </location>
</feature>
<feature type="compositionally biased region" description="Polar residues" evidence="1">
    <location>
        <begin position="836"/>
        <end position="852"/>
    </location>
</feature>